<sequence length="92" mass="10138">MSAVSCLVHLTISKISGCWTSAWTLPRSEAGGTHGRKFGTVCLVDTLDVIAPQMPAKEPNTRHRRRGPHVQPESLVLGREVGHGHGEVYRRR</sequence>
<reference evidence="1" key="2">
    <citation type="journal article" date="2022" name="New Phytol.">
        <title>Evolutionary transition to the ectomycorrhizal habit in the genomes of a hyperdiverse lineage of mushroom-forming fungi.</title>
        <authorList>
            <person name="Looney B."/>
            <person name="Miyauchi S."/>
            <person name="Morin E."/>
            <person name="Drula E."/>
            <person name="Courty P.E."/>
            <person name="Kohler A."/>
            <person name="Kuo A."/>
            <person name="LaButti K."/>
            <person name="Pangilinan J."/>
            <person name="Lipzen A."/>
            <person name="Riley R."/>
            <person name="Andreopoulos W."/>
            <person name="He G."/>
            <person name="Johnson J."/>
            <person name="Nolan M."/>
            <person name="Tritt A."/>
            <person name="Barry K.W."/>
            <person name="Grigoriev I.V."/>
            <person name="Nagy L.G."/>
            <person name="Hibbett D."/>
            <person name="Henrissat B."/>
            <person name="Matheny P.B."/>
            <person name="Labbe J."/>
            <person name="Martin F.M."/>
        </authorList>
    </citation>
    <scope>NUCLEOTIDE SEQUENCE</scope>
    <source>
        <strain evidence="1">FP105234-sp</strain>
    </source>
</reference>
<keyword evidence="2" id="KW-1185">Reference proteome</keyword>
<evidence type="ECO:0000313" key="2">
    <source>
        <dbReference type="Proteomes" id="UP000814033"/>
    </source>
</evidence>
<gene>
    <name evidence="1" type="ORF">FA95DRAFT_1048219</name>
</gene>
<organism evidence="1 2">
    <name type="scientific">Auriscalpium vulgare</name>
    <dbReference type="NCBI Taxonomy" id="40419"/>
    <lineage>
        <taxon>Eukaryota</taxon>
        <taxon>Fungi</taxon>
        <taxon>Dikarya</taxon>
        <taxon>Basidiomycota</taxon>
        <taxon>Agaricomycotina</taxon>
        <taxon>Agaricomycetes</taxon>
        <taxon>Russulales</taxon>
        <taxon>Auriscalpiaceae</taxon>
        <taxon>Auriscalpium</taxon>
    </lineage>
</organism>
<dbReference type="EMBL" id="MU275842">
    <property type="protein sequence ID" value="KAI0052971.1"/>
    <property type="molecule type" value="Genomic_DNA"/>
</dbReference>
<comment type="caution">
    <text evidence="1">The sequence shown here is derived from an EMBL/GenBank/DDBJ whole genome shotgun (WGS) entry which is preliminary data.</text>
</comment>
<proteinExistence type="predicted"/>
<protein>
    <submittedName>
        <fullName evidence="1">Uncharacterized protein</fullName>
    </submittedName>
</protein>
<evidence type="ECO:0000313" key="1">
    <source>
        <dbReference type="EMBL" id="KAI0052971.1"/>
    </source>
</evidence>
<name>A0ACB8SA02_9AGAM</name>
<reference evidence="1" key="1">
    <citation type="submission" date="2021-02" db="EMBL/GenBank/DDBJ databases">
        <authorList>
            <consortium name="DOE Joint Genome Institute"/>
            <person name="Ahrendt S."/>
            <person name="Looney B.P."/>
            <person name="Miyauchi S."/>
            <person name="Morin E."/>
            <person name="Drula E."/>
            <person name="Courty P.E."/>
            <person name="Chicoki N."/>
            <person name="Fauchery L."/>
            <person name="Kohler A."/>
            <person name="Kuo A."/>
            <person name="Labutti K."/>
            <person name="Pangilinan J."/>
            <person name="Lipzen A."/>
            <person name="Riley R."/>
            <person name="Andreopoulos W."/>
            <person name="He G."/>
            <person name="Johnson J."/>
            <person name="Barry K.W."/>
            <person name="Grigoriev I.V."/>
            <person name="Nagy L."/>
            <person name="Hibbett D."/>
            <person name="Henrissat B."/>
            <person name="Matheny P.B."/>
            <person name="Labbe J."/>
            <person name="Martin F."/>
        </authorList>
    </citation>
    <scope>NUCLEOTIDE SEQUENCE</scope>
    <source>
        <strain evidence="1">FP105234-sp</strain>
    </source>
</reference>
<dbReference type="Proteomes" id="UP000814033">
    <property type="component" value="Unassembled WGS sequence"/>
</dbReference>
<accession>A0ACB8SA02</accession>